<evidence type="ECO:0000256" key="3">
    <source>
        <dbReference type="ARBA" id="ARBA00022840"/>
    </source>
</evidence>
<dbReference type="STRING" id="1646377.BS640_04395"/>
<dbReference type="InterPro" id="IPR029000">
    <property type="entry name" value="Cyclophilin-like_dom_sf"/>
</dbReference>
<dbReference type="PANTHER" id="PTHR43309:SF3">
    <property type="entry name" value="5-OXOPROLINASE SUBUNIT C"/>
    <property type="match status" value="1"/>
</dbReference>
<evidence type="ECO:0000313" key="5">
    <source>
        <dbReference type="EMBL" id="ORJ26654.1"/>
    </source>
</evidence>
<dbReference type="PANTHER" id="PTHR43309">
    <property type="entry name" value="5-OXOPROLINASE SUBUNIT C"/>
    <property type="match status" value="1"/>
</dbReference>
<dbReference type="GeneID" id="93566053"/>
<dbReference type="NCBIfam" id="TIGR00724">
    <property type="entry name" value="urea_amlyse_rel"/>
    <property type="match status" value="1"/>
</dbReference>
<dbReference type="Proteomes" id="UP000192536">
    <property type="component" value="Unassembled WGS sequence"/>
</dbReference>
<keyword evidence="6" id="KW-1185">Reference proteome</keyword>
<keyword evidence="2 5" id="KW-0378">Hydrolase</keyword>
<protein>
    <submittedName>
        <fullName evidence="5">Allophanate hydrolase</fullName>
    </submittedName>
</protein>
<evidence type="ECO:0000313" key="6">
    <source>
        <dbReference type="Proteomes" id="UP000192536"/>
    </source>
</evidence>
<dbReference type="GO" id="GO:0016787">
    <property type="term" value="F:hydrolase activity"/>
    <property type="evidence" value="ECO:0007669"/>
    <property type="project" value="UniProtKB-KW"/>
</dbReference>
<reference evidence="5 6" key="1">
    <citation type="journal article" date="2017" name="Int. J. Syst. Evol. Microbiol.">
        <title>Rouxiella badensis sp. nov. and Rouxiella silvae sp. nov. isolated from peat bog soil in Germany and emendation of the genus description.</title>
        <authorList>
            <person name="Le Fleche-Mateos A."/>
            <person name="Kugler J.H."/>
            <person name="Hansen S.H."/>
            <person name="Syldatk C."/>
            <person name="Hausmann R."/>
            <person name="Lomprez F."/>
            <person name="Vandenbogaert M."/>
            <person name="Manuguerra J.C."/>
            <person name="Grimont P.A."/>
        </authorList>
    </citation>
    <scope>NUCLEOTIDE SEQUENCE [LARGE SCALE GENOMIC DNA]</scope>
    <source>
        <strain evidence="5 6">DSM 100043</strain>
    </source>
</reference>
<dbReference type="SUPFAM" id="SSF50891">
    <property type="entry name" value="Cyclophilin-like"/>
    <property type="match status" value="1"/>
</dbReference>
<sequence length="320" mass="35424">MIEIEKTTALTSVQDLGREGCLNYGVGRAGAMDSLALQLGNLLLGNAPGAAAIEIPLFPFRVRFLEDCAFAVSGNDGDVLLDDRLLPPWWVAQAKAGQTLTVKASRYCARAYLHLPGGIDVPEVLGSRSTQLRGEFGGFHGRGLHKGDRLAAAEPQRRVKTDLGIASPWLRFADLNAEVQPVRVLAAGEHFAYTAESRARFWQQDWRITPQSNRYGYRLEGEPLVALETMEMRSHGIVPGVIQVPHNGQPIIQMSDAQPSGGYPKFATVIEADLWLLGQIPPGRRIRFVECNFAQARDAWQTQQDYIQQVRKQIKQLNRA</sequence>
<dbReference type="RefSeq" id="WP_084912057.1">
    <property type="nucleotide sequence ID" value="NZ_CAUQAZ010000062.1"/>
</dbReference>
<dbReference type="EMBL" id="MRWE01000005">
    <property type="protein sequence ID" value="ORJ26654.1"/>
    <property type="molecule type" value="Genomic_DNA"/>
</dbReference>
<dbReference type="AlphaFoldDB" id="A0A1X0WIS6"/>
<evidence type="ECO:0000256" key="2">
    <source>
        <dbReference type="ARBA" id="ARBA00022801"/>
    </source>
</evidence>
<organism evidence="5 6">
    <name type="scientific">Rouxiella badensis</name>
    <dbReference type="NCBI Taxonomy" id="1646377"/>
    <lineage>
        <taxon>Bacteria</taxon>
        <taxon>Pseudomonadati</taxon>
        <taxon>Pseudomonadota</taxon>
        <taxon>Gammaproteobacteria</taxon>
        <taxon>Enterobacterales</taxon>
        <taxon>Yersiniaceae</taxon>
        <taxon>Rouxiella</taxon>
    </lineage>
</organism>
<comment type="caution">
    <text evidence="5">The sequence shown here is derived from an EMBL/GenBank/DDBJ whole genome shotgun (WGS) entry which is preliminary data.</text>
</comment>
<dbReference type="Gene3D" id="2.40.100.10">
    <property type="entry name" value="Cyclophilin-like"/>
    <property type="match status" value="1"/>
</dbReference>
<gene>
    <name evidence="5" type="ORF">BS640_04395</name>
</gene>
<dbReference type="InterPro" id="IPR052708">
    <property type="entry name" value="PxpC"/>
</dbReference>
<feature type="domain" description="Carboxyltransferase" evidence="4">
    <location>
        <begin position="23"/>
        <end position="306"/>
    </location>
</feature>
<dbReference type="GO" id="GO:0005524">
    <property type="term" value="F:ATP binding"/>
    <property type="evidence" value="ECO:0007669"/>
    <property type="project" value="UniProtKB-KW"/>
</dbReference>
<evidence type="ECO:0000256" key="1">
    <source>
        <dbReference type="ARBA" id="ARBA00022741"/>
    </source>
</evidence>
<proteinExistence type="predicted"/>
<accession>A0A1X0WIS6</accession>
<name>A0A1X0WIS6_9GAMM</name>
<keyword evidence="1" id="KW-0547">Nucleotide-binding</keyword>
<dbReference type="Pfam" id="PF02626">
    <property type="entry name" value="CT_A_B"/>
    <property type="match status" value="1"/>
</dbReference>
<evidence type="ECO:0000259" key="4">
    <source>
        <dbReference type="SMART" id="SM00797"/>
    </source>
</evidence>
<dbReference type="InterPro" id="IPR003778">
    <property type="entry name" value="CT_A_B"/>
</dbReference>
<dbReference type="SMART" id="SM00797">
    <property type="entry name" value="AHS2"/>
    <property type="match status" value="1"/>
</dbReference>
<keyword evidence="3" id="KW-0067">ATP-binding</keyword>